<dbReference type="InterPro" id="IPR055943">
    <property type="entry name" value="DUF7521"/>
</dbReference>
<evidence type="ECO:0000256" key="1">
    <source>
        <dbReference type="SAM" id="Phobius"/>
    </source>
</evidence>
<protein>
    <submittedName>
        <fullName evidence="2">Uncharacterized protein</fullName>
    </submittedName>
</protein>
<dbReference type="AlphaFoldDB" id="A0ABD5TWE2"/>
<reference evidence="2 3" key="1">
    <citation type="journal article" date="2019" name="Int. J. Syst. Evol. Microbiol.">
        <title>The Global Catalogue of Microorganisms (GCM) 10K type strain sequencing project: providing services to taxonomists for standard genome sequencing and annotation.</title>
        <authorList>
            <consortium name="The Broad Institute Genomics Platform"/>
            <consortium name="The Broad Institute Genome Sequencing Center for Infectious Disease"/>
            <person name="Wu L."/>
            <person name="Ma J."/>
        </authorList>
    </citation>
    <scope>NUCLEOTIDE SEQUENCE [LARGE SCALE GENOMIC DNA]</scope>
    <source>
        <strain evidence="2 3">YIM 94188</strain>
    </source>
</reference>
<feature type="transmembrane region" description="Helical" evidence="1">
    <location>
        <begin position="17"/>
        <end position="41"/>
    </location>
</feature>
<gene>
    <name evidence="2" type="ORF">ACFQEV_06080</name>
</gene>
<evidence type="ECO:0000313" key="2">
    <source>
        <dbReference type="EMBL" id="MFC6824564.1"/>
    </source>
</evidence>
<feature type="transmembrane region" description="Helical" evidence="1">
    <location>
        <begin position="53"/>
        <end position="73"/>
    </location>
</feature>
<keyword evidence="1" id="KW-1133">Transmembrane helix</keyword>
<keyword evidence="1" id="KW-0812">Transmembrane</keyword>
<dbReference type="Proteomes" id="UP001596408">
    <property type="component" value="Unassembled WGS sequence"/>
</dbReference>
<keyword evidence="3" id="KW-1185">Reference proteome</keyword>
<comment type="caution">
    <text evidence="2">The sequence shown here is derived from an EMBL/GenBank/DDBJ whole genome shotgun (WGS) entry which is preliminary data.</text>
</comment>
<evidence type="ECO:0000313" key="3">
    <source>
        <dbReference type="Proteomes" id="UP001596408"/>
    </source>
</evidence>
<proteinExistence type="predicted"/>
<feature type="transmembrane region" description="Helical" evidence="1">
    <location>
        <begin position="85"/>
        <end position="104"/>
    </location>
</feature>
<organism evidence="2 3">
    <name type="scientific">Halopelagius fulvigenes</name>
    <dbReference type="NCBI Taxonomy" id="1198324"/>
    <lineage>
        <taxon>Archaea</taxon>
        <taxon>Methanobacteriati</taxon>
        <taxon>Methanobacteriota</taxon>
        <taxon>Stenosarchaea group</taxon>
        <taxon>Halobacteria</taxon>
        <taxon>Halobacteriales</taxon>
        <taxon>Haloferacaceae</taxon>
    </lineage>
</organism>
<dbReference type="Pfam" id="PF24365">
    <property type="entry name" value="DUF7521"/>
    <property type="match status" value="1"/>
</dbReference>
<sequence>MTRAGTLLQTATGGSSVVVTLAFLGLLLTGFLSLVVAYLVIRGYRRNRDRARLYLAVGLVLLTVGPFGIQLALTNFTDVSAVGRSAAANASKLAGLAAMLYAVYGASRPRGRGSDDAGRAEEVRE</sequence>
<dbReference type="EMBL" id="JBHSXH010000009">
    <property type="protein sequence ID" value="MFC6824564.1"/>
    <property type="molecule type" value="Genomic_DNA"/>
</dbReference>
<dbReference type="RefSeq" id="WP_379693652.1">
    <property type="nucleotide sequence ID" value="NZ_JBHSXH010000009.1"/>
</dbReference>
<name>A0ABD5TWE2_9EURY</name>
<accession>A0ABD5TWE2</accession>
<keyword evidence="1" id="KW-0472">Membrane</keyword>